<feature type="transmembrane region" description="Helical" evidence="6">
    <location>
        <begin position="478"/>
        <end position="496"/>
    </location>
</feature>
<keyword evidence="2" id="KW-1003">Cell membrane</keyword>
<dbReference type="Pfam" id="PF00753">
    <property type="entry name" value="Lactamase_B"/>
    <property type="match status" value="1"/>
</dbReference>
<dbReference type="InterPro" id="IPR035681">
    <property type="entry name" value="ComA-like_MBL"/>
</dbReference>
<organism evidence="8 9">
    <name type="scientific">Bowmanella denitrificans</name>
    <dbReference type="NCBI Taxonomy" id="366582"/>
    <lineage>
        <taxon>Bacteria</taxon>
        <taxon>Pseudomonadati</taxon>
        <taxon>Pseudomonadota</taxon>
        <taxon>Gammaproteobacteria</taxon>
        <taxon>Alteromonadales</taxon>
        <taxon>Alteromonadaceae</taxon>
        <taxon>Bowmanella</taxon>
    </lineage>
</organism>
<feature type="transmembrane region" description="Helical" evidence="6">
    <location>
        <begin position="288"/>
        <end position="304"/>
    </location>
</feature>
<feature type="domain" description="Metallo-beta-lactamase" evidence="7">
    <location>
        <begin position="512"/>
        <end position="688"/>
    </location>
</feature>
<dbReference type="Pfam" id="PF03772">
    <property type="entry name" value="Competence"/>
    <property type="match status" value="1"/>
</dbReference>
<dbReference type="InterPro" id="IPR036866">
    <property type="entry name" value="RibonucZ/Hydroxyglut_hydro"/>
</dbReference>
<dbReference type="Pfam" id="PF13567">
    <property type="entry name" value="DUF4131"/>
    <property type="match status" value="1"/>
</dbReference>
<feature type="transmembrane region" description="Helical" evidence="6">
    <location>
        <begin position="311"/>
        <end position="327"/>
    </location>
</feature>
<proteinExistence type="predicted"/>
<name>A0ABN0X566_9ALTE</name>
<dbReference type="Proteomes" id="UP001501757">
    <property type="component" value="Unassembled WGS sequence"/>
</dbReference>
<protein>
    <submittedName>
        <fullName evidence="8">DNA internalization-related competence protein ComEC/Rec2</fullName>
    </submittedName>
</protein>
<evidence type="ECO:0000256" key="5">
    <source>
        <dbReference type="ARBA" id="ARBA00023136"/>
    </source>
</evidence>
<feature type="transmembrane region" description="Helical" evidence="6">
    <location>
        <begin position="363"/>
        <end position="383"/>
    </location>
</feature>
<feature type="transmembrane region" description="Helical" evidence="6">
    <location>
        <begin position="451"/>
        <end position="472"/>
    </location>
</feature>
<dbReference type="InterPro" id="IPR052159">
    <property type="entry name" value="Competence_DNA_uptake"/>
</dbReference>
<gene>
    <name evidence="8" type="ORF">GCM10009092_19390</name>
</gene>
<dbReference type="PANTHER" id="PTHR30619">
    <property type="entry name" value="DNA INTERNALIZATION/COMPETENCE PROTEIN COMEC/REC2"/>
    <property type="match status" value="1"/>
</dbReference>
<accession>A0ABN0X566</accession>
<evidence type="ECO:0000256" key="4">
    <source>
        <dbReference type="ARBA" id="ARBA00022989"/>
    </source>
</evidence>
<feature type="transmembrane region" description="Helical" evidence="6">
    <location>
        <begin position="395"/>
        <end position="418"/>
    </location>
</feature>
<evidence type="ECO:0000259" key="7">
    <source>
        <dbReference type="SMART" id="SM00849"/>
    </source>
</evidence>
<dbReference type="InterPro" id="IPR004797">
    <property type="entry name" value="Competence_ComEC/Rec2"/>
</dbReference>
<reference evidence="8 9" key="1">
    <citation type="journal article" date="2019" name="Int. J. Syst. Evol. Microbiol.">
        <title>The Global Catalogue of Microorganisms (GCM) 10K type strain sequencing project: providing services to taxonomists for standard genome sequencing and annotation.</title>
        <authorList>
            <consortium name="The Broad Institute Genomics Platform"/>
            <consortium name="The Broad Institute Genome Sequencing Center for Infectious Disease"/>
            <person name="Wu L."/>
            <person name="Ma J."/>
        </authorList>
    </citation>
    <scope>NUCLEOTIDE SEQUENCE [LARGE SCALE GENOMIC DNA]</scope>
    <source>
        <strain evidence="8 9">JCM 13378</strain>
    </source>
</reference>
<comment type="caution">
    <text evidence="8">The sequence shown here is derived from an EMBL/GenBank/DDBJ whole genome shotgun (WGS) entry which is preliminary data.</text>
</comment>
<dbReference type="InterPro" id="IPR001279">
    <property type="entry name" value="Metallo-B-lactamas"/>
</dbReference>
<dbReference type="NCBIfam" id="TIGR00361">
    <property type="entry name" value="ComEC_Rec2"/>
    <property type="match status" value="1"/>
</dbReference>
<dbReference type="SUPFAM" id="SSF56281">
    <property type="entry name" value="Metallo-hydrolase/oxidoreductase"/>
    <property type="match status" value="1"/>
</dbReference>
<evidence type="ECO:0000256" key="6">
    <source>
        <dbReference type="SAM" id="Phobius"/>
    </source>
</evidence>
<feature type="transmembrane region" description="Helical" evidence="6">
    <location>
        <begin position="43"/>
        <end position="63"/>
    </location>
</feature>
<dbReference type="InterPro" id="IPR004477">
    <property type="entry name" value="ComEC_N"/>
</dbReference>
<evidence type="ECO:0000313" key="8">
    <source>
        <dbReference type="EMBL" id="GAA0355239.1"/>
    </source>
</evidence>
<dbReference type="PANTHER" id="PTHR30619:SF1">
    <property type="entry name" value="RECOMBINATION PROTEIN 2"/>
    <property type="match status" value="1"/>
</dbReference>
<keyword evidence="9" id="KW-1185">Reference proteome</keyword>
<dbReference type="SMART" id="SM00849">
    <property type="entry name" value="Lactamase_B"/>
    <property type="match status" value="1"/>
</dbReference>
<dbReference type="EMBL" id="BAAAEI010000010">
    <property type="protein sequence ID" value="GAA0355239.1"/>
    <property type="molecule type" value="Genomic_DNA"/>
</dbReference>
<dbReference type="NCBIfam" id="TIGR00360">
    <property type="entry name" value="ComEC_N-term"/>
    <property type="match status" value="1"/>
</dbReference>
<keyword evidence="3 6" id="KW-0812">Transmembrane</keyword>
<keyword evidence="4 6" id="KW-1133">Transmembrane helix</keyword>
<dbReference type="InterPro" id="IPR025405">
    <property type="entry name" value="DUF4131"/>
</dbReference>
<dbReference type="CDD" id="cd07731">
    <property type="entry name" value="ComA-like_MBL-fold"/>
    <property type="match status" value="1"/>
</dbReference>
<dbReference type="RefSeq" id="WP_343844545.1">
    <property type="nucleotide sequence ID" value="NZ_BAAAEI010000010.1"/>
</dbReference>
<keyword evidence="5 6" id="KW-0472">Membrane</keyword>
<comment type="subcellular location">
    <subcellularLocation>
        <location evidence="1">Cell membrane</location>
        <topology evidence="1">Multi-pass membrane protein</topology>
    </subcellularLocation>
</comment>
<dbReference type="Gene3D" id="3.60.15.10">
    <property type="entry name" value="Ribonuclease Z/Hydroxyacylglutathione hydrolase-like"/>
    <property type="match status" value="2"/>
</dbReference>
<evidence type="ECO:0000256" key="2">
    <source>
        <dbReference type="ARBA" id="ARBA00022475"/>
    </source>
</evidence>
<evidence type="ECO:0000256" key="3">
    <source>
        <dbReference type="ARBA" id="ARBA00022692"/>
    </source>
</evidence>
<sequence length="747" mass="83612">MDGWLFSFMTAAALCLLLPVLPSIYLLPALLFGALAFGYQRHFILSGLLTGLVWMASVGHWQLAWQLPDSKIRQVVVLEGQVESLLHEQSVQRFNLNVSGFDHQPVWQNLKVRLVWRKPDWPVKQGQRVRLAVKLKPPHGSLNLGGFNYQQWLFAHSIRATGYVVRSEQNLLLEQGQSVRQTWLDEFATLDLQHSAWLAALSLGYRGWLATHDWQLVQRTGIAHLIAISGLHLGMVSSFSYGLLVIFLGPVLGRFYPHCNLHKLALSGALLVAFGYAALAGFSLPTARAWLMLAMFVLLLNLQLHWRPRRLLLVCLALFILLFPLSLLTLSFWLSFAAVLIIYLVFWRWPAGRGFSVMTFISALVRMQLALSLLMLPLVAWQFGLVSLVSPLVNLLAVPFVTMLLLPLCLLALLALALQPDWGQWLFSWADRLLEYGLSALLRFDALSQSAFAVPHLSLWIWLCFALALIWLLLPKGLVNHAFGFVLLLPLLSAFLPSRDLSWRIEVVDVGQGLAVLVHRHGRALLYDTGPAYPSGYSAAEGQILPMLRALGITQLDYLLVSHQDNDHAGGTTLLLEQINVEQLLTNLGRCRYPWQTVWQGLRLQVLWPLADSEGSQNNLSCVVKITDGQVTVLLPGDIEAAVERELVARNTLSAQILIAPHHGSATSSSSEFIAAVNPEYVVFSQAYLNRWGFPKQQVQQRYTDAGATLYLSSASGQLRFRIDNGRIEAEGLRSNGLNPWYMEQPK</sequence>
<evidence type="ECO:0000256" key="1">
    <source>
        <dbReference type="ARBA" id="ARBA00004651"/>
    </source>
</evidence>
<evidence type="ECO:0000313" key="9">
    <source>
        <dbReference type="Proteomes" id="UP001501757"/>
    </source>
</evidence>